<proteinExistence type="predicted"/>
<feature type="region of interest" description="Disordered" evidence="1">
    <location>
        <begin position="196"/>
        <end position="215"/>
    </location>
</feature>
<feature type="region of interest" description="Disordered" evidence="1">
    <location>
        <begin position="52"/>
        <end position="97"/>
    </location>
</feature>
<name>A0AAX6S638_HETGA</name>
<gene>
    <name evidence="3" type="primary">LOC110346667</name>
</gene>
<dbReference type="GeneID" id="110346667"/>
<feature type="compositionally biased region" description="Pro residues" evidence="1">
    <location>
        <begin position="1"/>
        <end position="10"/>
    </location>
</feature>
<evidence type="ECO:0000313" key="2">
    <source>
        <dbReference type="Proteomes" id="UP000694906"/>
    </source>
</evidence>
<protein>
    <submittedName>
        <fullName evidence="3">Uncharacterized protein LOC110346667</fullName>
    </submittedName>
</protein>
<accession>A0AAX6S638</accession>
<evidence type="ECO:0000313" key="3">
    <source>
        <dbReference type="RefSeq" id="XP_021103850.1"/>
    </source>
</evidence>
<evidence type="ECO:0000256" key="1">
    <source>
        <dbReference type="SAM" id="MobiDB-lite"/>
    </source>
</evidence>
<dbReference type="RefSeq" id="XP_021103850.1">
    <property type="nucleotide sequence ID" value="XM_021248191.1"/>
</dbReference>
<dbReference type="Proteomes" id="UP000694906">
    <property type="component" value="Unplaced"/>
</dbReference>
<keyword evidence="2" id="KW-1185">Reference proteome</keyword>
<organism evidence="2 3">
    <name type="scientific">Heterocephalus glaber</name>
    <name type="common">Naked mole rat</name>
    <dbReference type="NCBI Taxonomy" id="10181"/>
    <lineage>
        <taxon>Eukaryota</taxon>
        <taxon>Metazoa</taxon>
        <taxon>Chordata</taxon>
        <taxon>Craniata</taxon>
        <taxon>Vertebrata</taxon>
        <taxon>Euteleostomi</taxon>
        <taxon>Mammalia</taxon>
        <taxon>Eutheria</taxon>
        <taxon>Euarchontoglires</taxon>
        <taxon>Glires</taxon>
        <taxon>Rodentia</taxon>
        <taxon>Hystricomorpha</taxon>
        <taxon>Bathyergidae</taxon>
        <taxon>Heterocephalus</taxon>
    </lineage>
</organism>
<feature type="region of interest" description="Disordered" evidence="1">
    <location>
        <begin position="1"/>
        <end position="30"/>
    </location>
</feature>
<sequence>MSSPLRPQPSPSRSRAQAQTQSPQRRQRSHLWSCLLTLLPPLRLELPERRPWGRQGAQTSRPAAVTPPTTPPHRLSGHLLRPRPAAPPGLRPRLSSPVLAPSVSPLLMEQDPVAGMDVRSMCADGRGARVCFTGSGRSAAAGAEKLHTAPWLSHTPQPGEADSRRQCQSCRGVCPHRIGSACCHSPCAAELREAPGKQSKAACEGLGPAARGGEG</sequence>
<reference evidence="3" key="1">
    <citation type="submission" date="2025-08" db="UniProtKB">
        <authorList>
            <consortium name="RefSeq"/>
        </authorList>
    </citation>
    <scope>IDENTIFICATION</scope>
</reference>
<dbReference type="AlphaFoldDB" id="A0AAX6S638"/>